<dbReference type="GO" id="GO:0005634">
    <property type="term" value="C:nucleus"/>
    <property type="evidence" value="ECO:0007669"/>
    <property type="project" value="TreeGrafter"/>
</dbReference>
<feature type="compositionally biased region" description="Basic and acidic residues" evidence="3">
    <location>
        <begin position="387"/>
        <end position="396"/>
    </location>
</feature>
<evidence type="ECO:0000313" key="5">
    <source>
        <dbReference type="Proteomes" id="UP000829291"/>
    </source>
</evidence>
<dbReference type="PANTHER" id="PTHR15885">
    <property type="entry name" value="COILED-COIL DOMAIN-CONTAINING PROTEIN 174"/>
    <property type="match status" value="1"/>
</dbReference>
<name>A0A6J0BCA4_NEOLC</name>
<gene>
    <name evidence="6" type="primary">LOC107219008</name>
</gene>
<feature type="compositionally biased region" description="Polar residues" evidence="3">
    <location>
        <begin position="432"/>
        <end position="452"/>
    </location>
</feature>
<evidence type="ECO:0000256" key="3">
    <source>
        <dbReference type="SAM" id="MobiDB-lite"/>
    </source>
</evidence>
<feature type="domain" description="CCDC174 alpha/beta GRSR" evidence="4">
    <location>
        <begin position="130"/>
        <end position="155"/>
    </location>
</feature>
<dbReference type="KEGG" id="nlo:107219008"/>
<dbReference type="Pfam" id="PF25449">
    <property type="entry name" value="CCDC174_GRSR"/>
    <property type="match status" value="1"/>
</dbReference>
<keyword evidence="1 2" id="KW-0175">Coiled coil</keyword>
<dbReference type="InterPro" id="IPR057464">
    <property type="entry name" value="CCDC174_GRSR"/>
</dbReference>
<keyword evidence="5" id="KW-1185">Reference proteome</keyword>
<evidence type="ECO:0000256" key="1">
    <source>
        <dbReference type="ARBA" id="ARBA00023054"/>
    </source>
</evidence>
<evidence type="ECO:0000256" key="2">
    <source>
        <dbReference type="SAM" id="Coils"/>
    </source>
</evidence>
<dbReference type="PANTHER" id="PTHR15885:SF1">
    <property type="entry name" value="COILED-COIL DOMAIN-CONTAINING PROTEIN 174"/>
    <property type="match status" value="1"/>
</dbReference>
<feature type="compositionally biased region" description="Acidic residues" evidence="3">
    <location>
        <begin position="112"/>
        <end position="125"/>
    </location>
</feature>
<dbReference type="RefSeq" id="XP_015512549.2">
    <property type="nucleotide sequence ID" value="XM_015657063.2"/>
</dbReference>
<evidence type="ECO:0000313" key="6">
    <source>
        <dbReference type="RefSeq" id="XP_015512549.2"/>
    </source>
</evidence>
<feature type="region of interest" description="Disordered" evidence="3">
    <location>
        <begin position="101"/>
        <end position="125"/>
    </location>
</feature>
<reference evidence="6" key="1">
    <citation type="submission" date="2025-08" db="UniProtKB">
        <authorList>
            <consortium name="RefSeq"/>
        </authorList>
    </citation>
    <scope>IDENTIFICATION</scope>
    <source>
        <tissue evidence="6">Thorax and Abdomen</tissue>
    </source>
</reference>
<organism evidence="6">
    <name type="scientific">Neodiprion lecontei</name>
    <name type="common">Redheaded pine sawfly</name>
    <dbReference type="NCBI Taxonomy" id="441921"/>
    <lineage>
        <taxon>Eukaryota</taxon>
        <taxon>Metazoa</taxon>
        <taxon>Ecdysozoa</taxon>
        <taxon>Arthropoda</taxon>
        <taxon>Hexapoda</taxon>
        <taxon>Insecta</taxon>
        <taxon>Pterygota</taxon>
        <taxon>Neoptera</taxon>
        <taxon>Endopterygota</taxon>
        <taxon>Hymenoptera</taxon>
        <taxon>Tenthredinoidea</taxon>
        <taxon>Diprionidae</taxon>
        <taxon>Diprioninae</taxon>
        <taxon>Neodiprion</taxon>
    </lineage>
</organism>
<protein>
    <submittedName>
        <fullName evidence="6">Coiled-coil domain-containing protein 174</fullName>
    </submittedName>
</protein>
<proteinExistence type="predicted"/>
<evidence type="ECO:0000259" key="4">
    <source>
        <dbReference type="Pfam" id="PF25449"/>
    </source>
</evidence>
<dbReference type="Pfam" id="PF13300">
    <property type="entry name" value="DUF4078"/>
    <property type="match status" value="1"/>
</dbReference>
<feature type="compositionally biased region" description="Basic and acidic residues" evidence="3">
    <location>
        <begin position="164"/>
        <end position="177"/>
    </location>
</feature>
<dbReference type="AlphaFoldDB" id="A0A6J0BCA4"/>
<dbReference type="InParanoid" id="A0A6J0BCA4"/>
<dbReference type="FunCoup" id="A0A6J0BCA4">
    <property type="interactions" value="1030"/>
</dbReference>
<accession>A0A6J0BCA4</accession>
<dbReference type="Proteomes" id="UP000829291">
    <property type="component" value="Chromosome 3"/>
</dbReference>
<feature type="coiled-coil region" evidence="2">
    <location>
        <begin position="229"/>
        <end position="280"/>
    </location>
</feature>
<dbReference type="OrthoDB" id="333551at2759"/>
<feature type="region of interest" description="Disordered" evidence="3">
    <location>
        <begin position="164"/>
        <end position="184"/>
    </location>
</feature>
<dbReference type="GeneID" id="107219008"/>
<dbReference type="InterPro" id="IPR025066">
    <property type="entry name" value="CCDC174-like"/>
</dbReference>
<sequence>MNNSKKINVNYSSLVGLKAELLRKQTEVKDAKANAEVTSIQSKHKVRTKKSKTKKVKIEKELIDTDDIKAHKKSKLMLEAKARLYENLKRSHSNKNEHFLVDFGNKPQSEDEKFDSDDYEDANSDPEEDWVEYEDCFGRTRKCLRRDLSTMQKKDDFVKHEVMKKSQGDTEVEDVRPPDVVTPPKEPEIEIMRRKWEEQTEKLTEKMNIHYQDILFDEARAHGVGYYEFSQDEEMRAKQQANLDALRKETIQKQKEMQNLKEMKDKMEQNRLKAARIRQRIRAGLPPEPTDEELVKNDEVNTDKMEVKAETEEKVESDERKIIEYRKENSLIEIENKIKAFGELLGKRTQWYEMSQEEWVYKRRKDRDEEFAPLYNNFRSSGYLESKNTDQDKDESSASLDDSLSGKNEETSESPAIIEECGTKKTADQLDGTDNQQSHIPHSETSTELSQITMPKQVISNADTESSDSSGSDVIGPMPLYTELPTQHVNFQQTFATLPENMRTELSGIDFSKPPPNMQFGLTSDIFNTGPELVPTSVPPPNRDCLPMEYHLPDSTLLSSITGVDSSKRSADTSMSDNIDSQEPQHILNEDKITAGLKYLRANFEKQKHS</sequence>
<feature type="region of interest" description="Disordered" evidence="3">
    <location>
        <begin position="380"/>
        <end position="452"/>
    </location>
</feature>